<dbReference type="GO" id="GO:1903805">
    <property type="term" value="P:L-valine import across plasma membrane"/>
    <property type="evidence" value="ECO:0007669"/>
    <property type="project" value="TreeGrafter"/>
</dbReference>
<evidence type="ECO:0000256" key="1">
    <source>
        <dbReference type="ARBA" id="ARBA00004651"/>
    </source>
</evidence>
<dbReference type="GO" id="GO:0016887">
    <property type="term" value="F:ATP hydrolysis activity"/>
    <property type="evidence" value="ECO:0007669"/>
    <property type="project" value="InterPro"/>
</dbReference>
<keyword evidence="7 9" id="KW-1133">Transmembrane helix</keyword>
<dbReference type="Gene3D" id="3.40.50.300">
    <property type="entry name" value="P-loop containing nucleotide triphosphate hydrolases"/>
    <property type="match status" value="1"/>
</dbReference>
<dbReference type="GO" id="GO:0005304">
    <property type="term" value="F:L-valine transmembrane transporter activity"/>
    <property type="evidence" value="ECO:0007669"/>
    <property type="project" value="TreeGrafter"/>
</dbReference>
<dbReference type="GO" id="GO:0005886">
    <property type="term" value="C:plasma membrane"/>
    <property type="evidence" value="ECO:0007669"/>
    <property type="project" value="UniProtKB-SubCell"/>
</dbReference>
<dbReference type="AlphaFoldDB" id="A2SM39"/>
<evidence type="ECO:0000256" key="8">
    <source>
        <dbReference type="ARBA" id="ARBA00023136"/>
    </source>
</evidence>
<dbReference type="InterPro" id="IPR043428">
    <property type="entry name" value="LivM-like"/>
</dbReference>
<dbReference type="InterPro" id="IPR001851">
    <property type="entry name" value="ABC_transp_permease"/>
</dbReference>
<feature type="transmembrane region" description="Helical" evidence="9">
    <location>
        <begin position="50"/>
        <end position="68"/>
    </location>
</feature>
<dbReference type="InterPro" id="IPR003439">
    <property type="entry name" value="ABC_transporter-like_ATP-bd"/>
</dbReference>
<dbReference type="RefSeq" id="WP_011831248.1">
    <property type="nucleotide sequence ID" value="NC_008825.1"/>
</dbReference>
<keyword evidence="8 9" id="KW-0472">Membrane</keyword>
<dbReference type="EMBL" id="CP000555">
    <property type="protein sequence ID" value="ABM96628.1"/>
    <property type="molecule type" value="Genomic_DNA"/>
</dbReference>
<dbReference type="PANTHER" id="PTHR45772:SF7">
    <property type="entry name" value="AMINO ACID ABC TRANSPORTER ATP-BINDING PROTEIN"/>
    <property type="match status" value="1"/>
</dbReference>
<evidence type="ECO:0000313" key="11">
    <source>
        <dbReference type="EMBL" id="ABM96628.1"/>
    </source>
</evidence>
<evidence type="ECO:0000256" key="5">
    <source>
        <dbReference type="ARBA" id="ARBA00022741"/>
    </source>
</evidence>
<feature type="transmembrane region" description="Helical" evidence="9">
    <location>
        <begin position="272"/>
        <end position="290"/>
    </location>
</feature>
<dbReference type="Pfam" id="PF00005">
    <property type="entry name" value="ABC_tran"/>
    <property type="match status" value="1"/>
</dbReference>
<accession>A2SM39</accession>
<feature type="transmembrane region" description="Helical" evidence="9">
    <location>
        <begin position="100"/>
        <end position="120"/>
    </location>
</feature>
<dbReference type="InterPro" id="IPR017871">
    <property type="entry name" value="ABC_transporter-like_CS"/>
</dbReference>
<evidence type="ECO:0000256" key="3">
    <source>
        <dbReference type="ARBA" id="ARBA00022475"/>
    </source>
</evidence>
<dbReference type="eggNOG" id="COG4177">
    <property type="taxonomic scope" value="Bacteria"/>
</dbReference>
<dbReference type="CDD" id="cd06581">
    <property type="entry name" value="TM_PBP1_LivM_like"/>
    <property type="match status" value="1"/>
</dbReference>
<dbReference type="SMART" id="SM00382">
    <property type="entry name" value="AAA"/>
    <property type="match status" value="1"/>
</dbReference>
<dbReference type="PROSITE" id="PS00211">
    <property type="entry name" value="ABC_TRANSPORTER_1"/>
    <property type="match status" value="1"/>
</dbReference>
<dbReference type="CDD" id="cd03219">
    <property type="entry name" value="ABC_Mj1267_LivG_branched"/>
    <property type="match status" value="1"/>
</dbReference>
<dbReference type="PROSITE" id="PS50893">
    <property type="entry name" value="ABC_TRANSPORTER_2"/>
    <property type="match status" value="1"/>
</dbReference>
<dbReference type="SUPFAM" id="SSF52540">
    <property type="entry name" value="P-loop containing nucleoside triphosphate hydrolases"/>
    <property type="match status" value="1"/>
</dbReference>
<organism evidence="11 12">
    <name type="scientific">Methylibium petroleiphilum (strain ATCC BAA-1232 / LMG 22953 / PM1)</name>
    <dbReference type="NCBI Taxonomy" id="420662"/>
    <lineage>
        <taxon>Bacteria</taxon>
        <taxon>Pseudomonadati</taxon>
        <taxon>Pseudomonadota</taxon>
        <taxon>Betaproteobacteria</taxon>
        <taxon>Burkholderiales</taxon>
        <taxon>Sphaerotilaceae</taxon>
        <taxon>Methylibium</taxon>
    </lineage>
</organism>
<evidence type="ECO:0000259" key="10">
    <source>
        <dbReference type="PROSITE" id="PS50893"/>
    </source>
</evidence>
<evidence type="ECO:0000256" key="7">
    <source>
        <dbReference type="ARBA" id="ARBA00022989"/>
    </source>
</evidence>
<dbReference type="GO" id="GO:0015188">
    <property type="term" value="F:L-isoleucine transmembrane transporter activity"/>
    <property type="evidence" value="ECO:0007669"/>
    <property type="project" value="TreeGrafter"/>
</dbReference>
<name>A2SM39_METPP</name>
<dbReference type="STRING" id="420662.Mpe_A3675"/>
<gene>
    <name evidence="11" type="ordered locus">Mpe_A3675</name>
</gene>
<feature type="transmembrane region" description="Helical" evidence="9">
    <location>
        <begin position="125"/>
        <end position="146"/>
    </location>
</feature>
<dbReference type="GO" id="GO:0015192">
    <property type="term" value="F:L-phenylalanine transmembrane transporter activity"/>
    <property type="evidence" value="ECO:0007669"/>
    <property type="project" value="TreeGrafter"/>
</dbReference>
<proteinExistence type="predicted"/>
<dbReference type="InterPro" id="IPR051120">
    <property type="entry name" value="ABC_AA/LPS_Transport"/>
</dbReference>
<feature type="transmembrane region" description="Helical" evidence="9">
    <location>
        <begin position="229"/>
        <end position="252"/>
    </location>
</feature>
<protein>
    <submittedName>
        <fullName evidence="11">Putative branched-chain amino acid transport system ATP-binding protein</fullName>
    </submittedName>
</protein>
<keyword evidence="3" id="KW-1003">Cell membrane</keyword>
<evidence type="ECO:0000256" key="4">
    <source>
        <dbReference type="ARBA" id="ARBA00022692"/>
    </source>
</evidence>
<comment type="subcellular location">
    <subcellularLocation>
        <location evidence="1">Cell membrane</location>
        <topology evidence="1">Multi-pass membrane protein</topology>
    </subcellularLocation>
</comment>
<keyword evidence="6 11" id="KW-0067">ATP-binding</keyword>
<keyword evidence="2" id="KW-0813">Transport</keyword>
<dbReference type="GO" id="GO:1903806">
    <property type="term" value="P:L-isoleucine import across plasma membrane"/>
    <property type="evidence" value="ECO:0007669"/>
    <property type="project" value="TreeGrafter"/>
</dbReference>
<evidence type="ECO:0000313" key="12">
    <source>
        <dbReference type="Proteomes" id="UP000000366"/>
    </source>
</evidence>
<sequence length="632" mass="67127">MTAQQLAARAGGVRRLAVSLPTECWIVLALALMPFLLLAGGGSVDTAIRILLWGIFGLGFDILFGYAGMLSFGQAAFFGTGSFVTAYLLVSGLVTNFLLAIGAGVVASMLFSVLVGMVALKRVGIYFSMITFAIGELCFFIQHSVLSRWTGGDNGLPGVPHPVFQFGDRSFELASGWGMYAVIATIFVATFWFARRVVTSPFGRVLNATRINPERTLAVGHDVQRYKMAAFVVAAGYAGLAGTLMGIFQSYVGPDAFALDTSGQVVMQTVVGGVRTLIGPLVGAAVWIYLRDILQQIPGIGGMWKLILGALFILAVTTMRRGIVGEIQHVFYKRRMAAAAAAAAATEKLAAFAPAAPPADFFAAAAGTATASPRAAASDDGVPAIEARHIRKQFGGLVALEDVCLSVREGEIMGLIGPNGAGKSTLFRILTGEMPATSGEVHFRGRNITGVGVREACAMGISKSYQIVQVYPELSLRENLLVPLLARQRGAFRFDVMASVKRDGELMKDADRLLAMMGLSDRLGGPVSDLSYGEKRRLEIGIALATQPDVLLLDEPLAGLSPEERVQVVGVIKAASIGRTTLVVEHDMDALFGLADRIAVLHMGRNLAVGPPAEIRENPIVHSAYMGGRDED</sequence>
<feature type="domain" description="ABC transporter" evidence="10">
    <location>
        <begin position="385"/>
        <end position="628"/>
    </location>
</feature>
<dbReference type="Pfam" id="PF02653">
    <property type="entry name" value="BPD_transp_2"/>
    <property type="match status" value="1"/>
</dbReference>
<keyword evidence="12" id="KW-1185">Reference proteome</keyword>
<dbReference type="InterPro" id="IPR032823">
    <property type="entry name" value="BCA_ABC_TP_C"/>
</dbReference>
<dbReference type="InterPro" id="IPR027417">
    <property type="entry name" value="P-loop_NTPase"/>
</dbReference>
<dbReference type="HOGENOM" id="CLU_006313_5_1_4"/>
<evidence type="ECO:0000256" key="2">
    <source>
        <dbReference type="ARBA" id="ARBA00022448"/>
    </source>
</evidence>
<dbReference type="Proteomes" id="UP000000366">
    <property type="component" value="Chromosome"/>
</dbReference>
<feature type="transmembrane region" description="Helical" evidence="9">
    <location>
        <begin position="24"/>
        <end position="44"/>
    </location>
</feature>
<dbReference type="InterPro" id="IPR003593">
    <property type="entry name" value="AAA+_ATPase"/>
</dbReference>
<dbReference type="Pfam" id="PF12399">
    <property type="entry name" value="BCA_ABC_TP_C"/>
    <property type="match status" value="1"/>
</dbReference>
<dbReference type="PANTHER" id="PTHR45772">
    <property type="entry name" value="CONSERVED COMPONENT OF ABC TRANSPORTER FOR NATURAL AMINO ACIDS-RELATED"/>
    <property type="match status" value="1"/>
</dbReference>
<keyword evidence="5" id="KW-0547">Nucleotide-binding</keyword>
<dbReference type="GO" id="GO:0005524">
    <property type="term" value="F:ATP binding"/>
    <property type="evidence" value="ECO:0007669"/>
    <property type="project" value="UniProtKB-KW"/>
</dbReference>
<dbReference type="KEGG" id="mpt:Mpe_A3675"/>
<feature type="transmembrane region" description="Helical" evidence="9">
    <location>
        <begin position="302"/>
        <end position="319"/>
    </location>
</feature>
<feature type="transmembrane region" description="Helical" evidence="9">
    <location>
        <begin position="177"/>
        <end position="194"/>
    </location>
</feature>
<reference evidence="11 12" key="1">
    <citation type="journal article" date="2007" name="J. Bacteriol.">
        <title>Whole-genome analysis of the methyl tert-butyl ether-degrading beta-proteobacterium Methylibium petroleiphilum PM1.</title>
        <authorList>
            <person name="Kane S.R."/>
            <person name="Chakicherla A.Y."/>
            <person name="Chain P.S.G."/>
            <person name="Schmidt R."/>
            <person name="Shin M.W."/>
            <person name="Legler T.C."/>
            <person name="Scow K.M."/>
            <person name="Larimer F.W."/>
            <person name="Lucas S.M."/>
            <person name="Richardson P.M."/>
            <person name="Hristova K.R."/>
        </authorList>
    </citation>
    <scope>NUCLEOTIDE SEQUENCE [LARGE SCALE GENOMIC DNA]</scope>
    <source>
        <strain evidence="12">ATCC BAA-1232 / LMG 22953 / PM1</strain>
    </source>
</reference>
<keyword evidence="4 9" id="KW-0812">Transmembrane</keyword>
<dbReference type="GO" id="GO:0015808">
    <property type="term" value="P:L-alanine transport"/>
    <property type="evidence" value="ECO:0007669"/>
    <property type="project" value="TreeGrafter"/>
</dbReference>
<dbReference type="eggNOG" id="COG0411">
    <property type="taxonomic scope" value="Bacteria"/>
</dbReference>
<evidence type="ECO:0000256" key="9">
    <source>
        <dbReference type="SAM" id="Phobius"/>
    </source>
</evidence>
<dbReference type="GO" id="GO:0042941">
    <property type="term" value="P:D-alanine transmembrane transport"/>
    <property type="evidence" value="ECO:0007669"/>
    <property type="project" value="TreeGrafter"/>
</dbReference>
<evidence type="ECO:0000256" key="6">
    <source>
        <dbReference type="ARBA" id="ARBA00022840"/>
    </source>
</evidence>